<dbReference type="Pfam" id="PF02114">
    <property type="entry name" value="Phosducin"/>
    <property type="match status" value="1"/>
</dbReference>
<evidence type="ECO:0000256" key="2">
    <source>
        <dbReference type="SAM" id="MobiDB-lite"/>
    </source>
</evidence>
<keyword evidence="5" id="KW-1185">Reference proteome</keyword>
<accession>A0A316YP46</accession>
<protein>
    <recommendedName>
        <fullName evidence="3">Phosducin domain-containing protein</fullName>
    </recommendedName>
</protein>
<evidence type="ECO:0000256" key="1">
    <source>
        <dbReference type="ARBA" id="ARBA00009686"/>
    </source>
</evidence>
<dbReference type="AlphaFoldDB" id="A0A316YP46"/>
<dbReference type="InterPro" id="IPR036249">
    <property type="entry name" value="Thioredoxin-like_sf"/>
</dbReference>
<feature type="compositionally biased region" description="Low complexity" evidence="2">
    <location>
        <begin position="16"/>
        <end position="61"/>
    </location>
</feature>
<dbReference type="InParanoid" id="A0A316YP46"/>
<dbReference type="EMBL" id="KZ819636">
    <property type="protein sequence ID" value="PWN90574.1"/>
    <property type="molecule type" value="Genomic_DNA"/>
</dbReference>
<reference evidence="4" key="1">
    <citation type="journal article" date="2018" name="Mol. Biol. Evol.">
        <title>Broad Genomic Sampling Reveals a Smut Pathogenic Ancestry of the Fungal Clade Ustilaginomycotina.</title>
        <authorList>
            <person name="Kijpornyongpan T."/>
            <person name="Mondo S.J."/>
            <person name="Barry K."/>
            <person name="Sandor L."/>
            <person name="Lee J."/>
            <person name="Lipzen A."/>
            <person name="Pangilinan J."/>
            <person name="LaButti K."/>
            <person name="Hainaut M."/>
            <person name="Henrissat B."/>
            <person name="Grigoriev I.V."/>
            <person name="Spatafora J.W."/>
            <person name="Aime M.C."/>
        </authorList>
    </citation>
    <scope>NUCLEOTIDE SEQUENCE [LARGE SCALE GENOMIC DNA]</scope>
    <source>
        <strain evidence="4">MCA 4198</strain>
    </source>
</reference>
<name>A0A316YP46_9BASI</name>
<evidence type="ECO:0000259" key="3">
    <source>
        <dbReference type="Pfam" id="PF02114"/>
    </source>
</evidence>
<dbReference type="GeneID" id="37046948"/>
<organism evidence="4 5">
    <name type="scientific">Acaromyces ingoldii</name>
    <dbReference type="NCBI Taxonomy" id="215250"/>
    <lineage>
        <taxon>Eukaryota</taxon>
        <taxon>Fungi</taxon>
        <taxon>Dikarya</taxon>
        <taxon>Basidiomycota</taxon>
        <taxon>Ustilaginomycotina</taxon>
        <taxon>Exobasidiomycetes</taxon>
        <taxon>Exobasidiales</taxon>
        <taxon>Cryptobasidiaceae</taxon>
        <taxon>Acaromyces</taxon>
    </lineage>
</organism>
<feature type="compositionally biased region" description="Basic and acidic residues" evidence="2">
    <location>
        <begin position="148"/>
        <end position="158"/>
    </location>
</feature>
<proteinExistence type="inferred from homology"/>
<dbReference type="OrthoDB" id="70588at2759"/>
<feature type="compositionally biased region" description="Basic and acidic residues" evidence="2">
    <location>
        <begin position="75"/>
        <end position="87"/>
    </location>
</feature>
<dbReference type="Proteomes" id="UP000245768">
    <property type="component" value="Unassembled WGS sequence"/>
</dbReference>
<evidence type="ECO:0000313" key="5">
    <source>
        <dbReference type="Proteomes" id="UP000245768"/>
    </source>
</evidence>
<dbReference type="InterPro" id="IPR051499">
    <property type="entry name" value="Phosducin-like_reg"/>
</dbReference>
<dbReference type="PANTHER" id="PTHR46052">
    <property type="entry name" value="PHOSDUCIN-LIKE PROTEIN"/>
    <property type="match status" value="1"/>
</dbReference>
<dbReference type="Gene3D" id="3.40.30.10">
    <property type="entry name" value="Glutaredoxin"/>
    <property type="match status" value="1"/>
</dbReference>
<feature type="region of interest" description="Disordered" evidence="2">
    <location>
        <begin position="1"/>
        <end position="193"/>
    </location>
</feature>
<evidence type="ECO:0000313" key="4">
    <source>
        <dbReference type="EMBL" id="PWN90574.1"/>
    </source>
</evidence>
<comment type="similarity">
    <text evidence="1">Belongs to the phosducin family.</text>
</comment>
<gene>
    <name evidence="4" type="ORF">FA10DRAFT_301810</name>
</gene>
<dbReference type="STRING" id="215250.A0A316YP46"/>
<sequence>MATAFEQQILHGGLPTSGPASSSSPRRTPSPSTSDELGSDLSDGHGAAAAAAPSSLGLSMGQPRPQGPQTGVKGVKADAKAYRESSKQRKSALVNGINKRMESMALGRNRTWKEDDEDRARRAAAAESGGGSGRSEGNASDDDEELDDIRAKRVEEIKSTQAASNEARRKRLAGEDVDNPPKGLSPNLRPKGLFGHLREVGPGGYAQAIDGENGATMIVVHIYVKHVHACAQLTTALSLLARTNPSTKFLSVRAGSIGFGQNGAGQWRADESIDEDEDDEAAEDIVPTILIYQAGKLVANLVRCDLDDDWGHGEERDVRNILARYGAVAAAA</sequence>
<dbReference type="PANTHER" id="PTHR46052:SF1">
    <property type="entry name" value="PHOSDUCIN-LIKE PROTEIN"/>
    <property type="match status" value="1"/>
</dbReference>
<feature type="domain" description="Phosducin" evidence="3">
    <location>
        <begin position="197"/>
        <end position="305"/>
    </location>
</feature>
<dbReference type="RefSeq" id="XP_025377772.1">
    <property type="nucleotide sequence ID" value="XM_025525032.1"/>
</dbReference>
<dbReference type="SUPFAM" id="SSF52833">
    <property type="entry name" value="Thioredoxin-like"/>
    <property type="match status" value="1"/>
</dbReference>
<dbReference type="InterPro" id="IPR024253">
    <property type="entry name" value="Phosducin_thioredoxin-like_dom"/>
</dbReference>